<dbReference type="EMBL" id="CP053586">
    <property type="protein sequence ID" value="WNZ24307.1"/>
    <property type="molecule type" value="Genomic_DNA"/>
</dbReference>
<dbReference type="SUPFAM" id="SSF54427">
    <property type="entry name" value="NTF2-like"/>
    <property type="match status" value="1"/>
</dbReference>
<dbReference type="AlphaFoldDB" id="A0AA96WDM4"/>
<proteinExistence type="predicted"/>
<feature type="domain" description="SnoaL-like" evidence="1">
    <location>
        <begin position="15"/>
        <end position="117"/>
    </location>
</feature>
<reference evidence="2" key="1">
    <citation type="submission" date="2020-05" db="EMBL/GenBank/DDBJ databases">
        <authorList>
            <person name="Zhu T."/>
            <person name="Keshari N."/>
            <person name="Lu X."/>
        </authorList>
    </citation>
    <scope>NUCLEOTIDE SEQUENCE</scope>
    <source>
        <strain evidence="2">NK1-12</strain>
    </source>
</reference>
<gene>
    <name evidence="2" type="ORF">HJG54_16545</name>
</gene>
<evidence type="ECO:0000259" key="1">
    <source>
        <dbReference type="Pfam" id="PF12680"/>
    </source>
</evidence>
<dbReference type="RefSeq" id="WP_316430052.1">
    <property type="nucleotide sequence ID" value="NZ_CP053586.1"/>
</dbReference>
<dbReference type="InterPro" id="IPR032710">
    <property type="entry name" value="NTF2-like_dom_sf"/>
</dbReference>
<protein>
    <submittedName>
        <fullName evidence="2">SnoaL-like domain-containing protein</fullName>
    </submittedName>
</protein>
<dbReference type="Gene3D" id="3.10.450.50">
    <property type="match status" value="1"/>
</dbReference>
<name>A0AA96WDM4_9CYAN</name>
<dbReference type="Pfam" id="PF12680">
    <property type="entry name" value="SnoaL_2"/>
    <property type="match status" value="1"/>
</dbReference>
<dbReference type="InterPro" id="IPR037401">
    <property type="entry name" value="SnoaL-like"/>
</dbReference>
<evidence type="ECO:0000313" key="2">
    <source>
        <dbReference type="EMBL" id="WNZ24307.1"/>
    </source>
</evidence>
<sequence>MNELTMKVAQQAFAAFARGLATGDFQPFFAMLTDEFTFWYPYGKYRGKFTGQEGKARIVAKCHDHMQAGDRLTFSPPHHITSSDTTVMFEFECKGVIRQQPYQGRIAIALDVSGEKISGLREYFGDVD</sequence>
<organism evidence="2">
    <name type="scientific">Leptolyngbya sp. NK1-12</name>
    <dbReference type="NCBI Taxonomy" id="2547451"/>
    <lineage>
        <taxon>Bacteria</taxon>
        <taxon>Bacillati</taxon>
        <taxon>Cyanobacteriota</taxon>
        <taxon>Cyanophyceae</taxon>
        <taxon>Leptolyngbyales</taxon>
        <taxon>Leptolyngbyaceae</taxon>
        <taxon>Leptolyngbya group</taxon>
        <taxon>Leptolyngbya</taxon>
    </lineage>
</organism>
<accession>A0AA96WDM4</accession>